<keyword evidence="1" id="KW-1133">Transmembrane helix</keyword>
<comment type="caution">
    <text evidence="2">The sequence shown here is derived from an EMBL/GenBank/DDBJ whole genome shotgun (WGS) entry which is preliminary data.</text>
</comment>
<dbReference type="OrthoDB" id="887021at2"/>
<name>A0A328BQ42_9BACT</name>
<feature type="transmembrane region" description="Helical" evidence="1">
    <location>
        <begin position="53"/>
        <end position="70"/>
    </location>
</feature>
<evidence type="ECO:0000256" key="1">
    <source>
        <dbReference type="SAM" id="Phobius"/>
    </source>
</evidence>
<keyword evidence="1" id="KW-0472">Membrane</keyword>
<gene>
    <name evidence="2" type="ORF">DLM85_00560</name>
</gene>
<keyword evidence="3" id="KW-1185">Reference proteome</keyword>
<dbReference type="AlphaFoldDB" id="A0A328BQ42"/>
<keyword evidence="1" id="KW-0812">Transmembrane</keyword>
<proteinExistence type="predicted"/>
<dbReference type="RefSeq" id="WP_111476126.1">
    <property type="nucleotide sequence ID" value="NZ_QHKM01000001.1"/>
</dbReference>
<feature type="transmembrane region" description="Helical" evidence="1">
    <location>
        <begin position="91"/>
        <end position="109"/>
    </location>
</feature>
<protein>
    <recommendedName>
        <fullName evidence="4">Transmembrane protein</fullName>
    </recommendedName>
</protein>
<organism evidence="2 3">
    <name type="scientific">Hymenobacter edaphi</name>
    <dbReference type="NCBI Taxonomy" id="2211146"/>
    <lineage>
        <taxon>Bacteria</taxon>
        <taxon>Pseudomonadati</taxon>
        <taxon>Bacteroidota</taxon>
        <taxon>Cytophagia</taxon>
        <taxon>Cytophagales</taxon>
        <taxon>Hymenobacteraceae</taxon>
        <taxon>Hymenobacter</taxon>
    </lineage>
</organism>
<dbReference type="EMBL" id="QHKM01000001">
    <property type="protein sequence ID" value="RAK69390.1"/>
    <property type="molecule type" value="Genomic_DNA"/>
</dbReference>
<evidence type="ECO:0008006" key="4">
    <source>
        <dbReference type="Google" id="ProtNLM"/>
    </source>
</evidence>
<sequence length="110" mass="12263">MPKKPAKRRPASTPAPPPPVQRAALFRARLLGYLVGLVPLLALLLMFRQVLPSQVALGLVLVGFLASVWVQQRIRQRFPHDFKQRAEWLALGAYTLIVVALTAVFLSLVR</sequence>
<accession>A0A328BQ42</accession>
<dbReference type="Proteomes" id="UP000248553">
    <property type="component" value="Unassembled WGS sequence"/>
</dbReference>
<evidence type="ECO:0000313" key="3">
    <source>
        <dbReference type="Proteomes" id="UP000248553"/>
    </source>
</evidence>
<reference evidence="3" key="1">
    <citation type="submission" date="2018-05" db="EMBL/GenBank/DDBJ databases">
        <authorList>
            <person name="Nie L."/>
        </authorList>
    </citation>
    <scope>NUCLEOTIDE SEQUENCE [LARGE SCALE GENOMIC DNA]</scope>
    <source>
        <strain evidence="3">NL</strain>
    </source>
</reference>
<evidence type="ECO:0000313" key="2">
    <source>
        <dbReference type="EMBL" id="RAK69390.1"/>
    </source>
</evidence>
<feature type="transmembrane region" description="Helical" evidence="1">
    <location>
        <begin position="30"/>
        <end position="47"/>
    </location>
</feature>